<protein>
    <submittedName>
        <fullName evidence="2">Uncharacterized protein</fullName>
    </submittedName>
</protein>
<feature type="transmembrane region" description="Helical" evidence="1">
    <location>
        <begin position="164"/>
        <end position="185"/>
    </location>
</feature>
<evidence type="ECO:0000256" key="1">
    <source>
        <dbReference type="SAM" id="Phobius"/>
    </source>
</evidence>
<feature type="transmembrane region" description="Helical" evidence="1">
    <location>
        <begin position="130"/>
        <end position="152"/>
    </location>
</feature>
<reference evidence="2 3" key="1">
    <citation type="submission" date="2023-01" db="EMBL/GenBank/DDBJ databases">
        <title>Novel species of the genus Vogesella isolated from rivers.</title>
        <authorList>
            <person name="Lu H."/>
        </authorList>
    </citation>
    <scope>NUCLEOTIDE SEQUENCE [LARGE SCALE GENOMIC DNA]</scope>
    <source>
        <strain evidence="2 3">DC21W</strain>
    </source>
</reference>
<dbReference type="EMBL" id="JAQQLF010000027">
    <property type="protein sequence ID" value="MDC7718916.1"/>
    <property type="molecule type" value="Genomic_DNA"/>
</dbReference>
<keyword evidence="1" id="KW-1133">Transmembrane helix</keyword>
<organism evidence="2 3">
    <name type="scientific">Vogesella aquatica</name>
    <dbReference type="NCBI Taxonomy" id="2984206"/>
    <lineage>
        <taxon>Bacteria</taxon>
        <taxon>Pseudomonadati</taxon>
        <taxon>Pseudomonadota</taxon>
        <taxon>Betaproteobacteria</taxon>
        <taxon>Neisseriales</taxon>
        <taxon>Chromobacteriaceae</taxon>
        <taxon>Vogesella</taxon>
    </lineage>
</organism>
<evidence type="ECO:0000313" key="3">
    <source>
        <dbReference type="Proteomes" id="UP001219956"/>
    </source>
</evidence>
<feature type="transmembrane region" description="Helical" evidence="1">
    <location>
        <begin position="86"/>
        <end position="110"/>
    </location>
</feature>
<gene>
    <name evidence="2" type="ORF">PQU95_17070</name>
</gene>
<dbReference type="RefSeq" id="WP_272753124.1">
    <property type="nucleotide sequence ID" value="NZ_JAQQLF010000027.1"/>
</dbReference>
<sequence length="206" mass="22225">MNLRTLHRLSAFLIAAFAAVHIANHLASLASISAHLRFMEVARALYRQPFVEGILLACVTFQCASGLWLVFAGWKQRRGTVAWVQAASGFYLALFLLIHVAAVMFGRAALGLDTNFFYAAAGIHVPPFQYFFVPYYFLAVVALFIHLGCAVYWSGPAAVRGRTLAVGVAAVGGAVVSLLLVLSLAGKIQPFEVPASYRSTYVRAGG</sequence>
<keyword evidence="1" id="KW-0812">Transmembrane</keyword>
<dbReference type="Proteomes" id="UP001219956">
    <property type="component" value="Unassembled WGS sequence"/>
</dbReference>
<evidence type="ECO:0000313" key="2">
    <source>
        <dbReference type="EMBL" id="MDC7718916.1"/>
    </source>
</evidence>
<keyword evidence="3" id="KW-1185">Reference proteome</keyword>
<keyword evidence="1" id="KW-0472">Membrane</keyword>
<feature type="transmembrane region" description="Helical" evidence="1">
    <location>
        <begin position="53"/>
        <end position="74"/>
    </location>
</feature>
<comment type="caution">
    <text evidence="2">The sequence shown here is derived from an EMBL/GenBank/DDBJ whole genome shotgun (WGS) entry which is preliminary data.</text>
</comment>
<name>A0ABT5J269_9NEIS</name>
<dbReference type="InterPro" id="IPR034804">
    <property type="entry name" value="SQR/QFR_C/D"/>
</dbReference>
<dbReference type="SUPFAM" id="SSF81343">
    <property type="entry name" value="Fumarate reductase respiratory complex transmembrane subunits"/>
    <property type="match status" value="1"/>
</dbReference>
<proteinExistence type="predicted"/>
<accession>A0ABT5J269</accession>